<feature type="domain" description="Acyl-CoA dehydrogenase/oxidase C-terminal" evidence="8">
    <location>
        <begin position="245"/>
        <end position="395"/>
    </location>
</feature>
<dbReference type="Gene3D" id="1.10.540.10">
    <property type="entry name" value="Acyl-CoA dehydrogenase/oxidase, N-terminal domain"/>
    <property type="match status" value="1"/>
</dbReference>
<keyword evidence="6 7" id="KW-0560">Oxidoreductase</keyword>
<evidence type="ECO:0000256" key="4">
    <source>
        <dbReference type="ARBA" id="ARBA00022630"/>
    </source>
</evidence>
<evidence type="ECO:0000256" key="5">
    <source>
        <dbReference type="ARBA" id="ARBA00022827"/>
    </source>
</evidence>
<dbReference type="Gene3D" id="2.40.110.10">
    <property type="entry name" value="Butyryl-CoA Dehydrogenase, subunit A, domain 2"/>
    <property type="match status" value="1"/>
</dbReference>
<dbReference type="Pfam" id="PF02771">
    <property type="entry name" value="Acyl-CoA_dh_N"/>
    <property type="match status" value="1"/>
</dbReference>
<comment type="subunit">
    <text evidence="3">Homodimer.</text>
</comment>
<reference evidence="11 12" key="1">
    <citation type="journal article" date="2015" name="Stand. Genomic Sci.">
        <title>Genomic Encyclopedia of Bacterial and Archaeal Type Strains, Phase III: the genomes of soil and plant-associated and newly described type strains.</title>
        <authorList>
            <person name="Whitman W.B."/>
            <person name="Woyke T."/>
            <person name="Klenk H.P."/>
            <person name="Zhou Y."/>
            <person name="Lilburn T.G."/>
            <person name="Beck B.J."/>
            <person name="De Vos P."/>
            <person name="Vandamme P."/>
            <person name="Eisen J.A."/>
            <person name="Garrity G."/>
            <person name="Hugenholtz P."/>
            <person name="Kyrpides N.C."/>
        </authorList>
    </citation>
    <scope>NUCLEOTIDE SEQUENCE [LARGE SCALE GENOMIC DNA]</scope>
    <source>
        <strain evidence="11 12">CGMCC 1.7748</strain>
    </source>
</reference>
<dbReference type="PANTHER" id="PTHR48083">
    <property type="entry name" value="MEDIUM-CHAIN SPECIFIC ACYL-COA DEHYDROGENASE, MITOCHONDRIAL-RELATED"/>
    <property type="match status" value="1"/>
</dbReference>
<evidence type="ECO:0000259" key="8">
    <source>
        <dbReference type="Pfam" id="PF00441"/>
    </source>
</evidence>
<name>A0A562KID6_SPHWJ</name>
<proteinExistence type="inferred from homology"/>
<dbReference type="Pfam" id="PF00441">
    <property type="entry name" value="Acyl-CoA_dh_1"/>
    <property type="match status" value="1"/>
</dbReference>
<feature type="domain" description="Acyl-CoA oxidase/dehydrogenase middle" evidence="9">
    <location>
        <begin position="135"/>
        <end position="212"/>
    </location>
</feature>
<dbReference type="InterPro" id="IPR009100">
    <property type="entry name" value="AcylCoA_DH/oxidase_NM_dom_sf"/>
</dbReference>
<keyword evidence="5 7" id="KW-0274">FAD</keyword>
<dbReference type="SUPFAM" id="SSF47203">
    <property type="entry name" value="Acyl-CoA dehydrogenase C-terminal domain-like"/>
    <property type="match status" value="1"/>
</dbReference>
<keyword evidence="12" id="KW-1185">Reference proteome</keyword>
<dbReference type="EMBL" id="VLKK01000004">
    <property type="protein sequence ID" value="TWH95168.1"/>
    <property type="molecule type" value="Genomic_DNA"/>
</dbReference>
<dbReference type="InterPro" id="IPR037069">
    <property type="entry name" value="AcylCoA_DH/ox_N_sf"/>
</dbReference>
<dbReference type="AlphaFoldDB" id="A0A562KID6"/>
<evidence type="ECO:0000259" key="10">
    <source>
        <dbReference type="Pfam" id="PF02771"/>
    </source>
</evidence>
<evidence type="ECO:0000313" key="12">
    <source>
        <dbReference type="Proteomes" id="UP000316624"/>
    </source>
</evidence>
<dbReference type="GO" id="GO:0003995">
    <property type="term" value="F:acyl-CoA dehydrogenase activity"/>
    <property type="evidence" value="ECO:0007669"/>
    <property type="project" value="TreeGrafter"/>
</dbReference>
<evidence type="ECO:0000256" key="7">
    <source>
        <dbReference type="RuleBase" id="RU362125"/>
    </source>
</evidence>
<dbReference type="RefSeq" id="WP_145072386.1">
    <property type="nucleotide sequence ID" value="NZ_JACIIY010000002.1"/>
</dbReference>
<dbReference type="InterPro" id="IPR009075">
    <property type="entry name" value="AcylCo_DH/oxidase_C"/>
</dbReference>
<accession>A0A562KID6</accession>
<comment type="similarity">
    <text evidence="2 7">Belongs to the acyl-CoA dehydrogenase family.</text>
</comment>
<dbReference type="FunFam" id="2.40.110.10:FF:000002">
    <property type="entry name" value="Acyl-CoA dehydrogenase fadE12"/>
    <property type="match status" value="1"/>
</dbReference>
<evidence type="ECO:0000256" key="1">
    <source>
        <dbReference type="ARBA" id="ARBA00001974"/>
    </source>
</evidence>
<keyword evidence="4 7" id="KW-0285">Flavoprotein</keyword>
<organism evidence="11 12">
    <name type="scientific">Sphingobium wenxiniae (strain DSM 21828 / CGMCC 1.7748 / JZ-1)</name>
    <dbReference type="NCBI Taxonomy" id="595605"/>
    <lineage>
        <taxon>Bacteria</taxon>
        <taxon>Pseudomonadati</taxon>
        <taxon>Pseudomonadota</taxon>
        <taxon>Alphaproteobacteria</taxon>
        <taxon>Sphingomonadales</taxon>
        <taxon>Sphingomonadaceae</taxon>
        <taxon>Sphingobium</taxon>
    </lineage>
</organism>
<dbReference type="PANTHER" id="PTHR48083:SF13">
    <property type="entry name" value="ACYL-COA DEHYDROGENASE FAMILY MEMBER 11"/>
    <property type="match status" value="1"/>
</dbReference>
<dbReference type="GO" id="GO:0033539">
    <property type="term" value="P:fatty acid beta-oxidation using acyl-CoA dehydrogenase"/>
    <property type="evidence" value="ECO:0007669"/>
    <property type="project" value="TreeGrafter"/>
</dbReference>
<dbReference type="InterPro" id="IPR013786">
    <property type="entry name" value="AcylCoA_DH/ox_N"/>
</dbReference>
<sequence>MIDFRLDPAFEEKLEWVRTFVREKIDPLDALIDEHVAPWNPRDKKAMAVVRPLQAEVRAQGLWGLHLPPELGGPGFGQVELCHLNEILGRTNWGPTIFGCQAPDSGNSEILARFGTEEHKKRFLEPLLANEIVSCFSMTEVEGGSDPTQFRCSAVLEGDEWVINGEKWFSSNAAQAEFFIAMVVTEPDAPRYERLSAIIVPHDTPGISFVSQPGMAGEPYPIGSHSHVRYDNVRVPRENLLGERGGGFKVAQARLGGGRIHHAMRVIGMCRKAIDMMGERAHSRITQGETLARKQLVQVDIGQCWIEVEQFKLLVMRTAWMFDNHMEKEALPWIAACKVACAQISHNVIFKAMHMLGSLGVSNQTPLARMWSSLLAMGMADGPTEIHQMFAGRAVLKNYRAAPGRFPTDYIPDLRARAEQIFGVKAEDFHHGIAG</sequence>
<comment type="cofactor">
    <cofactor evidence="1 7">
        <name>FAD</name>
        <dbReference type="ChEBI" id="CHEBI:57692"/>
    </cofactor>
</comment>
<dbReference type="InterPro" id="IPR046373">
    <property type="entry name" value="Acyl-CoA_Oxase/DH_mid-dom_sf"/>
</dbReference>
<evidence type="ECO:0000256" key="2">
    <source>
        <dbReference type="ARBA" id="ARBA00009347"/>
    </source>
</evidence>
<dbReference type="SUPFAM" id="SSF56645">
    <property type="entry name" value="Acyl-CoA dehydrogenase NM domain-like"/>
    <property type="match status" value="1"/>
</dbReference>
<dbReference type="GO" id="GO:0050660">
    <property type="term" value="F:flavin adenine dinucleotide binding"/>
    <property type="evidence" value="ECO:0007669"/>
    <property type="project" value="InterPro"/>
</dbReference>
<dbReference type="InterPro" id="IPR036250">
    <property type="entry name" value="AcylCo_DH-like_C"/>
</dbReference>
<feature type="domain" description="Acyl-CoA dehydrogenase/oxidase N-terminal" evidence="10">
    <location>
        <begin position="17"/>
        <end position="131"/>
    </location>
</feature>
<gene>
    <name evidence="11" type="ORF">IQ35_01423</name>
</gene>
<dbReference type="GO" id="GO:0005737">
    <property type="term" value="C:cytoplasm"/>
    <property type="evidence" value="ECO:0007669"/>
    <property type="project" value="TreeGrafter"/>
</dbReference>
<dbReference type="InterPro" id="IPR050741">
    <property type="entry name" value="Acyl-CoA_dehydrogenase"/>
</dbReference>
<protein>
    <submittedName>
        <fullName evidence="11">Acyl-CoA dehydrogenase</fullName>
    </submittedName>
</protein>
<comment type="caution">
    <text evidence="11">The sequence shown here is derived from an EMBL/GenBank/DDBJ whole genome shotgun (WGS) entry which is preliminary data.</text>
</comment>
<dbReference type="Pfam" id="PF02770">
    <property type="entry name" value="Acyl-CoA_dh_M"/>
    <property type="match status" value="1"/>
</dbReference>
<evidence type="ECO:0000313" key="11">
    <source>
        <dbReference type="EMBL" id="TWH95168.1"/>
    </source>
</evidence>
<dbReference type="Gene3D" id="1.20.140.10">
    <property type="entry name" value="Butyryl-CoA Dehydrogenase, subunit A, domain 3"/>
    <property type="match status" value="1"/>
</dbReference>
<dbReference type="InterPro" id="IPR006091">
    <property type="entry name" value="Acyl-CoA_Oxase/DH_mid-dom"/>
</dbReference>
<evidence type="ECO:0000256" key="3">
    <source>
        <dbReference type="ARBA" id="ARBA00011738"/>
    </source>
</evidence>
<evidence type="ECO:0000256" key="6">
    <source>
        <dbReference type="ARBA" id="ARBA00023002"/>
    </source>
</evidence>
<dbReference type="Proteomes" id="UP000316624">
    <property type="component" value="Unassembled WGS sequence"/>
</dbReference>
<evidence type="ECO:0000259" key="9">
    <source>
        <dbReference type="Pfam" id="PF02770"/>
    </source>
</evidence>